<dbReference type="EMBL" id="APAU02000010">
    <property type="protein sequence ID" value="EUB62858.1"/>
    <property type="molecule type" value="Genomic_DNA"/>
</dbReference>
<comment type="caution">
    <text evidence="1">The sequence shown here is derived from an EMBL/GenBank/DDBJ whole genome shotgun (WGS) entry which is preliminary data.</text>
</comment>
<dbReference type="AlphaFoldDB" id="W6UNP4"/>
<keyword evidence="2" id="KW-1185">Reference proteome</keyword>
<organism evidence="1 2">
    <name type="scientific">Echinococcus granulosus</name>
    <name type="common">Hydatid tapeworm</name>
    <dbReference type="NCBI Taxonomy" id="6210"/>
    <lineage>
        <taxon>Eukaryota</taxon>
        <taxon>Metazoa</taxon>
        <taxon>Spiralia</taxon>
        <taxon>Lophotrochozoa</taxon>
        <taxon>Platyhelminthes</taxon>
        <taxon>Cestoda</taxon>
        <taxon>Eucestoda</taxon>
        <taxon>Cyclophyllidea</taxon>
        <taxon>Taeniidae</taxon>
        <taxon>Echinococcus</taxon>
        <taxon>Echinococcus granulosus group</taxon>
    </lineage>
</organism>
<dbReference type="GeneID" id="36338014"/>
<dbReference type="Proteomes" id="UP000019149">
    <property type="component" value="Unassembled WGS sequence"/>
</dbReference>
<reference evidence="1 2" key="1">
    <citation type="journal article" date="2013" name="Nat. Genet.">
        <title>The genome of the hydatid tapeworm Echinococcus granulosus.</title>
        <authorList>
            <person name="Zheng H."/>
            <person name="Zhang W."/>
            <person name="Zhang L."/>
            <person name="Zhang Z."/>
            <person name="Li J."/>
            <person name="Lu G."/>
            <person name="Zhu Y."/>
            <person name="Wang Y."/>
            <person name="Huang Y."/>
            <person name="Liu J."/>
            <person name="Kang H."/>
            <person name="Chen J."/>
            <person name="Wang L."/>
            <person name="Chen A."/>
            <person name="Yu S."/>
            <person name="Gao Z."/>
            <person name="Jin L."/>
            <person name="Gu W."/>
            <person name="Wang Z."/>
            <person name="Zhao L."/>
            <person name="Shi B."/>
            <person name="Wen H."/>
            <person name="Lin R."/>
            <person name="Jones M.K."/>
            <person name="Brejova B."/>
            <person name="Vinar T."/>
            <person name="Zhao G."/>
            <person name="McManus D.P."/>
            <person name="Chen Z."/>
            <person name="Zhou Y."/>
            <person name="Wang S."/>
        </authorList>
    </citation>
    <scope>NUCLEOTIDE SEQUENCE [LARGE SCALE GENOMIC DNA]</scope>
</reference>
<dbReference type="RefSeq" id="XP_024354054.1">
    <property type="nucleotide sequence ID" value="XM_024491548.1"/>
</dbReference>
<name>W6UNP4_ECHGR</name>
<accession>W6UNP4</accession>
<evidence type="ECO:0000313" key="1">
    <source>
        <dbReference type="EMBL" id="EUB62858.1"/>
    </source>
</evidence>
<dbReference type="KEGG" id="egl:EGR_02299"/>
<proteinExistence type="predicted"/>
<evidence type="ECO:0000313" key="2">
    <source>
        <dbReference type="Proteomes" id="UP000019149"/>
    </source>
</evidence>
<dbReference type="CTD" id="36338014"/>
<protein>
    <submittedName>
        <fullName evidence="1">Uncharacterized protein</fullName>
    </submittedName>
</protein>
<sequence>MTTWRFFGAKHPNSVISDRSVIFVKLLQLLFFLKMSEIKSTRTTAFGEAFDIFCQQVSKTSSRGSQPQTSQRNGHKVMVSDFQEFENKFLFCFFLTLKLKYQVKVKANNAKIAFMAFSAKIRSFDCVKNLTSEKEHHLKAKWFNSNTDSPLPHRVSYEIAWGTAEMPTKICMCIYVFKVFLSIRTSFPFICSPPHNFTLFTKMQDVTLTHPEYILFENFIYVNRKTGTDCFKLLTSIRNFALLNVNYLSNVFTLCIKIAQIKEKHFYSSFCAYDHQKQICNYNLKESVLFNLAICSPIHVHFIMVAGRVL</sequence>
<gene>
    <name evidence="1" type="ORF">EGR_02299</name>
</gene>